<reference evidence="15" key="1">
    <citation type="journal article" date="2012" name="Science">
        <title>The Paleozoic origin of enzymatic lignin decomposition reconstructed from 31 fungal genomes.</title>
        <authorList>
            <person name="Floudas D."/>
            <person name="Binder M."/>
            <person name="Riley R."/>
            <person name="Barry K."/>
            <person name="Blanchette R.A."/>
            <person name="Henrissat B."/>
            <person name="Martinez A.T."/>
            <person name="Otillar R."/>
            <person name="Spatafora J.W."/>
            <person name="Yadav J.S."/>
            <person name="Aerts A."/>
            <person name="Benoit I."/>
            <person name="Boyd A."/>
            <person name="Carlson A."/>
            <person name="Copeland A."/>
            <person name="Coutinho P.M."/>
            <person name="de Vries R.P."/>
            <person name="Ferreira P."/>
            <person name="Findley K."/>
            <person name="Foster B."/>
            <person name="Gaskell J."/>
            <person name="Glotzer D."/>
            <person name="Gorecki P."/>
            <person name="Heitman J."/>
            <person name="Hesse C."/>
            <person name="Hori C."/>
            <person name="Igarashi K."/>
            <person name="Jurgens J.A."/>
            <person name="Kallen N."/>
            <person name="Kersten P."/>
            <person name="Kohler A."/>
            <person name="Kuees U."/>
            <person name="Kumar T.K.A."/>
            <person name="Kuo A."/>
            <person name="LaButti K."/>
            <person name="Larrondo L.F."/>
            <person name="Lindquist E."/>
            <person name="Ling A."/>
            <person name="Lombard V."/>
            <person name="Lucas S."/>
            <person name="Lundell T."/>
            <person name="Martin R."/>
            <person name="McLaughlin D.J."/>
            <person name="Morgenstern I."/>
            <person name="Morin E."/>
            <person name="Murat C."/>
            <person name="Nagy L.G."/>
            <person name="Nolan M."/>
            <person name="Ohm R.A."/>
            <person name="Patyshakuliyeva A."/>
            <person name="Rokas A."/>
            <person name="Ruiz-Duenas F.J."/>
            <person name="Sabat G."/>
            <person name="Salamov A."/>
            <person name="Samejima M."/>
            <person name="Schmutz J."/>
            <person name="Slot J.C."/>
            <person name="St John F."/>
            <person name="Stenlid J."/>
            <person name="Sun H."/>
            <person name="Sun S."/>
            <person name="Syed K."/>
            <person name="Tsang A."/>
            <person name="Wiebenga A."/>
            <person name="Young D."/>
            <person name="Pisabarro A."/>
            <person name="Eastwood D.C."/>
            <person name="Martin F."/>
            <person name="Cullen D."/>
            <person name="Grigoriev I.V."/>
            <person name="Hibbett D.S."/>
        </authorList>
    </citation>
    <scope>NUCLEOTIDE SEQUENCE [LARGE SCALE GENOMIC DNA]</scope>
    <source>
        <strain evidence="15">RWD-64-598 SS2</strain>
    </source>
</reference>
<dbReference type="AlphaFoldDB" id="A0A5M3MSG2"/>
<dbReference type="EMBL" id="JH711578">
    <property type="protein sequence ID" value="EIW81471.1"/>
    <property type="molecule type" value="Genomic_DNA"/>
</dbReference>
<dbReference type="GO" id="GO:0020037">
    <property type="term" value="F:heme binding"/>
    <property type="evidence" value="ECO:0007669"/>
    <property type="project" value="InterPro"/>
</dbReference>
<dbReference type="GO" id="GO:0016020">
    <property type="term" value="C:membrane"/>
    <property type="evidence" value="ECO:0007669"/>
    <property type="project" value="UniProtKB-SubCell"/>
</dbReference>
<keyword evidence="11" id="KW-0503">Monooxygenase</keyword>
<dbReference type="InterPro" id="IPR036396">
    <property type="entry name" value="Cyt_P450_sf"/>
</dbReference>
<dbReference type="GeneID" id="19198503"/>
<evidence type="ECO:0000256" key="1">
    <source>
        <dbReference type="ARBA" id="ARBA00001971"/>
    </source>
</evidence>
<dbReference type="InterPro" id="IPR001128">
    <property type="entry name" value="Cyt_P450"/>
</dbReference>
<dbReference type="OrthoDB" id="1470350at2759"/>
<proteinExistence type="inferred from homology"/>
<evidence type="ECO:0000256" key="2">
    <source>
        <dbReference type="ARBA" id="ARBA00004370"/>
    </source>
</evidence>
<evidence type="ECO:0000256" key="6">
    <source>
        <dbReference type="ARBA" id="ARBA00022692"/>
    </source>
</evidence>
<dbReference type="PRINTS" id="PR00385">
    <property type="entry name" value="P450"/>
</dbReference>
<dbReference type="Pfam" id="PF00067">
    <property type="entry name" value="p450"/>
    <property type="match status" value="1"/>
</dbReference>
<comment type="subcellular location">
    <subcellularLocation>
        <location evidence="2">Membrane</location>
    </subcellularLocation>
</comment>
<comment type="pathway">
    <text evidence="3">Secondary metabolite biosynthesis; terpenoid biosynthesis.</text>
</comment>
<evidence type="ECO:0000256" key="3">
    <source>
        <dbReference type="ARBA" id="ARBA00004721"/>
    </source>
</evidence>
<gene>
    <name evidence="14" type="ORF">CONPUDRAFT_104843</name>
</gene>
<evidence type="ECO:0000256" key="4">
    <source>
        <dbReference type="ARBA" id="ARBA00010617"/>
    </source>
</evidence>
<evidence type="ECO:0000256" key="7">
    <source>
        <dbReference type="ARBA" id="ARBA00022723"/>
    </source>
</evidence>
<keyword evidence="12" id="KW-0472">Membrane</keyword>
<keyword evidence="9" id="KW-0560">Oxidoreductase</keyword>
<dbReference type="GO" id="GO:0005506">
    <property type="term" value="F:iron ion binding"/>
    <property type="evidence" value="ECO:0007669"/>
    <property type="project" value="InterPro"/>
</dbReference>
<dbReference type="PANTHER" id="PTHR24305:SF166">
    <property type="entry name" value="CYTOCHROME P450 12A4, MITOCHONDRIAL-RELATED"/>
    <property type="match status" value="1"/>
</dbReference>
<dbReference type="InterPro" id="IPR002401">
    <property type="entry name" value="Cyt_P450_E_grp-I"/>
</dbReference>
<evidence type="ECO:0000256" key="10">
    <source>
        <dbReference type="ARBA" id="ARBA00023004"/>
    </source>
</evidence>
<comment type="similarity">
    <text evidence="4">Belongs to the cytochrome P450 family.</text>
</comment>
<keyword evidence="6" id="KW-0812">Transmembrane</keyword>
<comment type="cofactor">
    <cofactor evidence="1 13">
        <name>heme</name>
        <dbReference type="ChEBI" id="CHEBI:30413"/>
    </cofactor>
</comment>
<dbReference type="GO" id="GO:0004497">
    <property type="term" value="F:monooxygenase activity"/>
    <property type="evidence" value="ECO:0007669"/>
    <property type="project" value="UniProtKB-KW"/>
</dbReference>
<evidence type="ECO:0000313" key="14">
    <source>
        <dbReference type="EMBL" id="EIW81471.1"/>
    </source>
</evidence>
<comment type="caution">
    <text evidence="14">The sequence shown here is derived from an EMBL/GenBank/DDBJ whole genome shotgun (WGS) entry which is preliminary data.</text>
</comment>
<evidence type="ECO:0000256" key="5">
    <source>
        <dbReference type="ARBA" id="ARBA00022617"/>
    </source>
</evidence>
<dbReference type="InterPro" id="IPR050121">
    <property type="entry name" value="Cytochrome_P450_monoxygenase"/>
</dbReference>
<name>A0A5M3MSG2_CONPW</name>
<dbReference type="SUPFAM" id="SSF48264">
    <property type="entry name" value="Cytochrome P450"/>
    <property type="match status" value="1"/>
</dbReference>
<dbReference type="PRINTS" id="PR00463">
    <property type="entry name" value="EP450I"/>
</dbReference>
<protein>
    <submittedName>
        <fullName evidence="14">Cytochrome P450</fullName>
    </submittedName>
</protein>
<dbReference type="Proteomes" id="UP000053558">
    <property type="component" value="Unassembled WGS sequence"/>
</dbReference>
<evidence type="ECO:0000256" key="12">
    <source>
        <dbReference type="ARBA" id="ARBA00023136"/>
    </source>
</evidence>
<feature type="binding site" description="axial binding residue" evidence="13">
    <location>
        <position position="473"/>
    </location>
    <ligand>
        <name>heme</name>
        <dbReference type="ChEBI" id="CHEBI:30413"/>
    </ligand>
    <ligandPart>
        <name>Fe</name>
        <dbReference type="ChEBI" id="CHEBI:18248"/>
    </ligandPart>
</feature>
<evidence type="ECO:0000256" key="8">
    <source>
        <dbReference type="ARBA" id="ARBA00022989"/>
    </source>
</evidence>
<evidence type="ECO:0000256" key="11">
    <source>
        <dbReference type="ARBA" id="ARBA00023033"/>
    </source>
</evidence>
<keyword evidence="10 13" id="KW-0408">Iron</keyword>
<dbReference type="PANTHER" id="PTHR24305">
    <property type="entry name" value="CYTOCHROME P450"/>
    <property type="match status" value="1"/>
</dbReference>
<keyword evidence="5 13" id="KW-0349">Heme</keyword>
<sequence length="532" mass="59041">MVLVSASVWLFLRVSRLTRRYLVGTRLRGPPRANWFLGQGHMLLASKDAGSLFEGWEKEYGSVYALPTTFGMSGIVLCDPKAVSHFYQYETARYDKEEVAKSFFKASTGDSLIIAVGDSHKRQRKAMTPAFSNAAIRNVTGTFYDSAYKVTDAWTSILEESDSSIIEVQGWMSRVSLDSIGIAGFSHDFGTIDGKHSDVADVLDRFTSTKPSLAAIAVTILGPIFPALKHVPTNMLQLFKNLNSTVEAAAKELIERVRQEKMGLMPGREDKSVIGLLIKSRAEGAELYMSEDEVLSQIKLLLVAGYETTSISLSWALVELAQNQSIQDKLRGELLHFSGNDPTYEQLTNGLPYLDAVVCEILRVHSPAQETTRIATEGDIIPLSEPITDAYGTLMDHVVIEKGTQVTVSIEHMNRSEKLWGPDAKRFVPERWLNANSNSDVGGVIVGLDPAYRAREIQGYKHILSFADGPRMCLGRAFALAEFKAVLCTLVRNFKFEMRDEKAEVEIARGILARPRIVGEEKVDLPLRVTRL</sequence>
<evidence type="ECO:0000256" key="9">
    <source>
        <dbReference type="ARBA" id="ARBA00023002"/>
    </source>
</evidence>
<dbReference type="OMA" id="DSAHRMA"/>
<evidence type="ECO:0000256" key="13">
    <source>
        <dbReference type="PIRSR" id="PIRSR602401-1"/>
    </source>
</evidence>
<organism evidence="14 15">
    <name type="scientific">Coniophora puteana (strain RWD-64-598)</name>
    <name type="common">Brown rot fungus</name>
    <dbReference type="NCBI Taxonomy" id="741705"/>
    <lineage>
        <taxon>Eukaryota</taxon>
        <taxon>Fungi</taxon>
        <taxon>Dikarya</taxon>
        <taxon>Basidiomycota</taxon>
        <taxon>Agaricomycotina</taxon>
        <taxon>Agaricomycetes</taxon>
        <taxon>Agaricomycetidae</taxon>
        <taxon>Boletales</taxon>
        <taxon>Coniophorineae</taxon>
        <taxon>Coniophoraceae</taxon>
        <taxon>Coniophora</taxon>
    </lineage>
</organism>
<keyword evidence="7 13" id="KW-0479">Metal-binding</keyword>
<dbReference type="Gene3D" id="1.10.630.10">
    <property type="entry name" value="Cytochrome P450"/>
    <property type="match status" value="1"/>
</dbReference>
<evidence type="ECO:0000313" key="15">
    <source>
        <dbReference type="Proteomes" id="UP000053558"/>
    </source>
</evidence>
<accession>A0A5M3MSG2</accession>
<dbReference type="GO" id="GO:0016705">
    <property type="term" value="F:oxidoreductase activity, acting on paired donors, with incorporation or reduction of molecular oxygen"/>
    <property type="evidence" value="ECO:0007669"/>
    <property type="project" value="InterPro"/>
</dbReference>
<keyword evidence="15" id="KW-1185">Reference proteome</keyword>
<keyword evidence="8" id="KW-1133">Transmembrane helix</keyword>
<dbReference type="KEGG" id="cput:CONPUDRAFT_104843"/>
<dbReference type="RefSeq" id="XP_007768800.1">
    <property type="nucleotide sequence ID" value="XM_007770610.1"/>
</dbReference>